<feature type="non-terminal residue" evidence="3">
    <location>
        <position position="1"/>
    </location>
</feature>
<dbReference type="Proteomes" id="UP000543804">
    <property type="component" value="Unassembled WGS sequence"/>
</dbReference>
<dbReference type="Pfam" id="PF00589">
    <property type="entry name" value="Phage_integrase"/>
    <property type="match status" value="1"/>
</dbReference>
<dbReference type="GO" id="GO:0006310">
    <property type="term" value="P:DNA recombination"/>
    <property type="evidence" value="ECO:0007669"/>
    <property type="project" value="UniProtKB-KW"/>
</dbReference>
<dbReference type="Gene3D" id="1.10.443.10">
    <property type="entry name" value="Intergrase catalytic core"/>
    <property type="match status" value="1"/>
</dbReference>
<dbReference type="GO" id="GO:0015074">
    <property type="term" value="P:DNA integration"/>
    <property type="evidence" value="ECO:0007669"/>
    <property type="project" value="InterPro"/>
</dbReference>
<proteinExistence type="predicted"/>
<protein>
    <submittedName>
        <fullName evidence="3">Tyrosine-type recombinase/integrase</fullName>
    </submittedName>
</protein>
<dbReference type="InterPro" id="IPR013762">
    <property type="entry name" value="Integrase-like_cat_sf"/>
</dbReference>
<evidence type="ECO:0000259" key="2">
    <source>
        <dbReference type="PROSITE" id="PS51898"/>
    </source>
</evidence>
<evidence type="ECO:0000313" key="3">
    <source>
        <dbReference type="EMBL" id="NMD98176.1"/>
    </source>
</evidence>
<dbReference type="SUPFAM" id="SSF56349">
    <property type="entry name" value="DNA breaking-rejoining enzymes"/>
    <property type="match status" value="1"/>
</dbReference>
<dbReference type="EMBL" id="JABAFA010000001">
    <property type="protein sequence ID" value="NMD98176.1"/>
    <property type="molecule type" value="Genomic_DNA"/>
</dbReference>
<gene>
    <name evidence="3" type="ORF">HF878_01565</name>
</gene>
<dbReference type="AlphaFoldDB" id="A0A848B3W2"/>
<dbReference type="InterPro" id="IPR011010">
    <property type="entry name" value="DNA_brk_join_enz"/>
</dbReference>
<dbReference type="RefSeq" id="WP_170076974.1">
    <property type="nucleotide sequence ID" value="NZ_JABAFA010000001.1"/>
</dbReference>
<dbReference type="PROSITE" id="PS51898">
    <property type="entry name" value="TYR_RECOMBINASE"/>
    <property type="match status" value="1"/>
</dbReference>
<feature type="domain" description="Tyr recombinase" evidence="2">
    <location>
        <begin position="1"/>
        <end position="68"/>
    </location>
</feature>
<reference evidence="3 4" key="1">
    <citation type="submission" date="2020-04" db="EMBL/GenBank/DDBJ databases">
        <authorList>
            <person name="Hitch T.C.A."/>
            <person name="Wylensek D."/>
            <person name="Clavel T."/>
        </authorList>
    </citation>
    <scope>NUCLEOTIDE SEQUENCE [LARGE SCALE GENOMIC DNA]</scope>
    <source>
        <strain evidence="3 4">PG-130-P53-12</strain>
    </source>
</reference>
<organism evidence="3 4">
    <name type="scientific">Selenomonas bovis</name>
    <dbReference type="NCBI Taxonomy" id="416586"/>
    <lineage>
        <taxon>Bacteria</taxon>
        <taxon>Bacillati</taxon>
        <taxon>Bacillota</taxon>
        <taxon>Negativicutes</taxon>
        <taxon>Selenomonadales</taxon>
        <taxon>Selenomonadaceae</taxon>
        <taxon>Selenomonas</taxon>
    </lineage>
</organism>
<accession>A0A848B3W2</accession>
<keyword evidence="4" id="KW-1185">Reference proteome</keyword>
<dbReference type="GO" id="GO:0003677">
    <property type="term" value="F:DNA binding"/>
    <property type="evidence" value="ECO:0007669"/>
    <property type="project" value="InterPro"/>
</dbReference>
<dbReference type="InterPro" id="IPR002104">
    <property type="entry name" value="Integrase_catalytic"/>
</dbReference>
<keyword evidence="1" id="KW-0233">DNA recombination</keyword>
<evidence type="ECO:0000256" key="1">
    <source>
        <dbReference type="ARBA" id="ARBA00023172"/>
    </source>
</evidence>
<comment type="caution">
    <text evidence="3">The sequence shown here is derived from an EMBL/GenBank/DDBJ whole genome shotgun (WGS) entry which is preliminary data.</text>
</comment>
<sequence>PLSRATLMQTLKKYDLNAHSFRHTHATMLIEAGASLKGVAGRLGHKRVEMTDEVYTHNTQKIQQDTEKAFEKTLETMQTKR</sequence>
<name>A0A848B3W2_9FIRM</name>
<evidence type="ECO:0000313" key="4">
    <source>
        <dbReference type="Proteomes" id="UP000543804"/>
    </source>
</evidence>